<keyword evidence="1 6" id="KW-0479">Metal-binding</keyword>
<comment type="caution">
    <text evidence="9">The sequence shown here is derived from an EMBL/GenBank/DDBJ whole genome shotgun (WGS) entry which is preliminary data.</text>
</comment>
<reference evidence="9 10" key="1">
    <citation type="submission" date="2016-05" db="EMBL/GenBank/DDBJ databases">
        <title>First whole genome sequencing of Entamoeba histolytica HM1:IMSS-clone-6.</title>
        <authorList>
            <person name="Mukherjee Avik.K."/>
            <person name="Izumyama S."/>
            <person name="Nakada-Tsukui K."/>
            <person name="Nozaki T."/>
        </authorList>
    </citation>
    <scope>NUCLEOTIDE SEQUENCE [LARGE SCALE GENOMIC DNA]</scope>
    <source>
        <strain evidence="9 10">HM1:IMSS clone 6</strain>
    </source>
</reference>
<evidence type="ECO:0000256" key="3">
    <source>
        <dbReference type="ARBA" id="ARBA00022771"/>
    </source>
</evidence>
<name>A0A5K1VM78_ENTHI</name>
<dbReference type="Pfam" id="PF00684">
    <property type="entry name" value="DnaJ_CXXCXGXG"/>
    <property type="match status" value="1"/>
</dbReference>
<keyword evidence="4 6" id="KW-0862">Zinc</keyword>
<dbReference type="InterPro" id="IPR044713">
    <property type="entry name" value="DNJA1/2-like"/>
</dbReference>
<dbReference type="FunFam" id="2.60.260.20:FF:000013">
    <property type="entry name" value="DnaJ subfamily B member 11"/>
    <property type="match status" value="1"/>
</dbReference>
<evidence type="ECO:0000256" key="4">
    <source>
        <dbReference type="ARBA" id="ARBA00022833"/>
    </source>
</evidence>
<keyword evidence="7" id="KW-0472">Membrane</keyword>
<keyword evidence="2" id="KW-0677">Repeat</keyword>
<feature type="domain" description="CR-type" evidence="8">
    <location>
        <begin position="68"/>
        <end position="150"/>
    </location>
</feature>
<keyword evidence="7" id="KW-0812">Transmembrane</keyword>
<dbReference type="GO" id="GO:0051082">
    <property type="term" value="F:unfolded protein binding"/>
    <property type="evidence" value="ECO:0007669"/>
    <property type="project" value="InterPro"/>
</dbReference>
<dbReference type="CDD" id="cd10747">
    <property type="entry name" value="DnaJ_C"/>
    <property type="match status" value="1"/>
</dbReference>
<evidence type="ECO:0000313" key="9">
    <source>
        <dbReference type="EMBL" id="GAT92227.1"/>
    </source>
</evidence>
<evidence type="ECO:0000256" key="5">
    <source>
        <dbReference type="ARBA" id="ARBA00023186"/>
    </source>
</evidence>
<dbReference type="FunFam" id="2.10.230.10:FF:000002">
    <property type="entry name" value="Molecular chaperone DnaJ"/>
    <property type="match status" value="1"/>
</dbReference>
<dbReference type="VEuPathDB" id="AmoebaDB:EHI5A_182420"/>
<dbReference type="GO" id="GO:0030544">
    <property type="term" value="F:Hsp70 protein binding"/>
    <property type="evidence" value="ECO:0007669"/>
    <property type="project" value="InterPro"/>
</dbReference>
<evidence type="ECO:0000256" key="2">
    <source>
        <dbReference type="ARBA" id="ARBA00022737"/>
    </source>
</evidence>
<evidence type="ECO:0000256" key="7">
    <source>
        <dbReference type="SAM" id="Phobius"/>
    </source>
</evidence>
<dbReference type="InterPro" id="IPR001305">
    <property type="entry name" value="HSP_DnaJ_Cys-rich_dom"/>
</dbReference>
<proteinExistence type="predicted"/>
<evidence type="ECO:0000256" key="6">
    <source>
        <dbReference type="PROSITE-ProRule" id="PRU00546"/>
    </source>
</evidence>
<dbReference type="GO" id="GO:0006457">
    <property type="term" value="P:protein folding"/>
    <property type="evidence" value="ECO:0007669"/>
    <property type="project" value="InterPro"/>
</dbReference>
<dbReference type="VEuPathDB" id="AmoebaDB:EHI7A_003440"/>
<dbReference type="Proteomes" id="UP000078387">
    <property type="component" value="Unassembled WGS sequence"/>
</dbReference>
<dbReference type="GO" id="GO:0008270">
    <property type="term" value="F:zinc ion binding"/>
    <property type="evidence" value="ECO:0007669"/>
    <property type="project" value="UniProtKB-KW"/>
</dbReference>
<dbReference type="InterPro" id="IPR036410">
    <property type="entry name" value="HSP_DnaJ_Cys-rich_dom_sf"/>
</dbReference>
<dbReference type="Gene3D" id="2.10.230.10">
    <property type="entry name" value="Heat shock protein DnaJ, cysteine-rich domain"/>
    <property type="match status" value="1"/>
</dbReference>
<evidence type="ECO:0000259" key="8">
    <source>
        <dbReference type="PROSITE" id="PS51188"/>
    </source>
</evidence>
<dbReference type="InterPro" id="IPR008971">
    <property type="entry name" value="HSP40/DnaJ_pept-bd"/>
</dbReference>
<dbReference type="AlphaFoldDB" id="A0A5K1VM78"/>
<gene>
    <name evidence="9" type="ORF">CL6EHI_049400</name>
</gene>
<dbReference type="VEuPathDB" id="AmoebaDB:EHI_049400"/>
<evidence type="ECO:0000313" key="10">
    <source>
        <dbReference type="Proteomes" id="UP000078387"/>
    </source>
</evidence>
<dbReference type="OMA" id="TRNINCP"/>
<dbReference type="InterPro" id="IPR002939">
    <property type="entry name" value="DnaJ_C"/>
</dbReference>
<dbReference type="PANTHER" id="PTHR43888">
    <property type="entry name" value="DNAJ-LIKE-2, ISOFORM A-RELATED"/>
    <property type="match status" value="1"/>
</dbReference>
<dbReference type="EMBL" id="BDEQ01000001">
    <property type="protein sequence ID" value="GAT92227.1"/>
    <property type="molecule type" value="Genomic_DNA"/>
</dbReference>
<evidence type="ECO:0000256" key="1">
    <source>
        <dbReference type="ARBA" id="ARBA00022723"/>
    </source>
</evidence>
<dbReference type="Pfam" id="PF01556">
    <property type="entry name" value="DnaJ_C"/>
    <property type="match status" value="1"/>
</dbReference>
<organism evidence="9 10">
    <name type="scientific">Entamoeba histolytica</name>
    <dbReference type="NCBI Taxonomy" id="5759"/>
    <lineage>
        <taxon>Eukaryota</taxon>
        <taxon>Amoebozoa</taxon>
        <taxon>Evosea</taxon>
        <taxon>Archamoebae</taxon>
        <taxon>Mastigamoebida</taxon>
        <taxon>Entamoebidae</taxon>
        <taxon>Entamoeba</taxon>
    </lineage>
</organism>
<keyword evidence="7" id="KW-1133">Transmembrane helix</keyword>
<feature type="zinc finger region" description="CR-type" evidence="6">
    <location>
        <begin position="68"/>
        <end position="150"/>
    </location>
</feature>
<dbReference type="SUPFAM" id="SSF49493">
    <property type="entry name" value="HSP40/DnaJ peptide-binding domain"/>
    <property type="match status" value="2"/>
</dbReference>
<keyword evidence="3 6" id="KW-0863">Zinc-finger</keyword>
<dbReference type="Gene3D" id="2.60.260.20">
    <property type="entry name" value="Urease metallochaperone UreE, N-terminal domain"/>
    <property type="match status" value="2"/>
</dbReference>
<feature type="transmembrane region" description="Helical" evidence="7">
    <location>
        <begin position="20"/>
        <end position="42"/>
    </location>
</feature>
<dbReference type="PROSITE" id="PS51188">
    <property type="entry name" value="ZF_CR"/>
    <property type="match status" value="1"/>
</dbReference>
<dbReference type="VEuPathDB" id="AmoebaDB:EHI8A_181410"/>
<dbReference type="CDD" id="cd10719">
    <property type="entry name" value="DnaJ_zf"/>
    <property type="match status" value="1"/>
</dbReference>
<accession>A0A5K1VM78</accession>
<dbReference type="SUPFAM" id="SSF57938">
    <property type="entry name" value="DnaJ/Hsp40 cysteine-rich domain"/>
    <property type="match status" value="1"/>
</dbReference>
<dbReference type="VEuPathDB" id="AmoebaDB:KM1_139580"/>
<sequence length="284" mass="31259">MHQVPRQLQLVMNPDLNSLAFLVFPLFFILLAILILTLFPFLKTYFIPSHSHSTKLKIGISLSDAYSGNTIKRTIKRNVQCPVCNGSGAAHSHAIHKCSKCGGKGVVKENLRMGLFTYEHLITCPICGGSGNEITEKCEKCNGSGRVSETTEFNITIPKGSKTGDILKIKNMGEMGSTLLLLLTVNDEEKNFKRQGDDLLTNLTITLKDALLGFKKQIPHLDGHQISIEQNGVTSDGQIIRIKGEGMKKNFLFNGDCLISIHVDMHSISPDQALKIAKVLNQTN</sequence>
<keyword evidence="5" id="KW-0143">Chaperone</keyword>
<protein>
    <submittedName>
        <fullName evidence="9">Chaperone proteinDNAj putative</fullName>
    </submittedName>
</protein>